<dbReference type="InterPro" id="IPR001108">
    <property type="entry name" value="Peptidase_A22A"/>
</dbReference>
<dbReference type="eggNOG" id="KOG2736">
    <property type="taxonomic scope" value="Eukaryota"/>
</dbReference>
<dbReference type="EMBL" id="KE346013">
    <property type="protein sequence ID" value="EXC24138.1"/>
    <property type="molecule type" value="Genomic_DNA"/>
</dbReference>
<accession>W9SDJ4</accession>
<keyword evidence="1" id="KW-0472">Membrane</keyword>
<protein>
    <submittedName>
        <fullName evidence="2">Presenilin-like protein</fullName>
    </submittedName>
</protein>
<evidence type="ECO:0000313" key="2">
    <source>
        <dbReference type="EMBL" id="EXC24138.1"/>
    </source>
</evidence>
<sequence length="91" mass="10143">MHGLSMDYCCHLFARLPNRTTWSLLVALALYDLVVVLAPGGPLKLLVELASSRDEELPAIFVRGSAHSTVEILGPPLEHWCRIRATSSFRR</sequence>
<name>W9SDJ4_9ROSA</name>
<evidence type="ECO:0000256" key="1">
    <source>
        <dbReference type="SAM" id="Phobius"/>
    </source>
</evidence>
<dbReference type="Pfam" id="PF01080">
    <property type="entry name" value="Presenilin"/>
    <property type="match status" value="1"/>
</dbReference>
<proteinExistence type="predicted"/>
<dbReference type="PANTHER" id="PTHR10202:SF26">
    <property type="entry name" value="PRESENILIN"/>
    <property type="match status" value="1"/>
</dbReference>
<dbReference type="AlphaFoldDB" id="W9SDJ4"/>
<dbReference type="PANTHER" id="PTHR10202">
    <property type="entry name" value="PRESENILIN"/>
    <property type="match status" value="1"/>
</dbReference>
<reference evidence="3" key="1">
    <citation type="submission" date="2013-01" db="EMBL/GenBank/DDBJ databases">
        <title>Draft Genome Sequence of a Mulberry Tree, Morus notabilis C.K. Schneid.</title>
        <authorList>
            <person name="He N."/>
            <person name="Zhao S."/>
        </authorList>
    </citation>
    <scope>NUCLEOTIDE SEQUENCE</scope>
</reference>
<keyword evidence="1" id="KW-0812">Transmembrane</keyword>
<dbReference type="GO" id="GO:0070765">
    <property type="term" value="C:gamma-secretase complex"/>
    <property type="evidence" value="ECO:0007669"/>
    <property type="project" value="TreeGrafter"/>
</dbReference>
<dbReference type="GO" id="GO:0006509">
    <property type="term" value="P:membrane protein ectodomain proteolysis"/>
    <property type="evidence" value="ECO:0007669"/>
    <property type="project" value="TreeGrafter"/>
</dbReference>
<dbReference type="STRING" id="981085.W9SDJ4"/>
<keyword evidence="3" id="KW-1185">Reference proteome</keyword>
<keyword evidence="1" id="KW-1133">Transmembrane helix</keyword>
<feature type="transmembrane region" description="Helical" evidence="1">
    <location>
        <begin position="22"/>
        <end position="43"/>
    </location>
</feature>
<dbReference type="GO" id="GO:0016485">
    <property type="term" value="P:protein processing"/>
    <property type="evidence" value="ECO:0007669"/>
    <property type="project" value="InterPro"/>
</dbReference>
<dbReference type="GO" id="GO:0042500">
    <property type="term" value="F:aspartic endopeptidase activity, intramembrane cleaving"/>
    <property type="evidence" value="ECO:0007669"/>
    <property type="project" value="InterPro"/>
</dbReference>
<gene>
    <name evidence="2" type="ORF">L484_015153</name>
</gene>
<evidence type="ECO:0000313" key="3">
    <source>
        <dbReference type="Proteomes" id="UP000030645"/>
    </source>
</evidence>
<dbReference type="Proteomes" id="UP000030645">
    <property type="component" value="Unassembled WGS sequence"/>
</dbReference>
<organism evidence="2 3">
    <name type="scientific">Morus notabilis</name>
    <dbReference type="NCBI Taxonomy" id="981085"/>
    <lineage>
        <taxon>Eukaryota</taxon>
        <taxon>Viridiplantae</taxon>
        <taxon>Streptophyta</taxon>
        <taxon>Embryophyta</taxon>
        <taxon>Tracheophyta</taxon>
        <taxon>Spermatophyta</taxon>
        <taxon>Magnoliopsida</taxon>
        <taxon>eudicotyledons</taxon>
        <taxon>Gunneridae</taxon>
        <taxon>Pentapetalae</taxon>
        <taxon>rosids</taxon>
        <taxon>fabids</taxon>
        <taxon>Rosales</taxon>
        <taxon>Moraceae</taxon>
        <taxon>Moreae</taxon>
        <taxon>Morus</taxon>
    </lineage>
</organism>